<organism evidence="2 3">
    <name type="scientific">Scylla paramamosain</name>
    <name type="common">Mud crab</name>
    <dbReference type="NCBI Taxonomy" id="85552"/>
    <lineage>
        <taxon>Eukaryota</taxon>
        <taxon>Metazoa</taxon>
        <taxon>Ecdysozoa</taxon>
        <taxon>Arthropoda</taxon>
        <taxon>Crustacea</taxon>
        <taxon>Multicrustacea</taxon>
        <taxon>Malacostraca</taxon>
        <taxon>Eumalacostraca</taxon>
        <taxon>Eucarida</taxon>
        <taxon>Decapoda</taxon>
        <taxon>Pleocyemata</taxon>
        <taxon>Brachyura</taxon>
        <taxon>Eubrachyura</taxon>
        <taxon>Portunoidea</taxon>
        <taxon>Portunidae</taxon>
        <taxon>Portuninae</taxon>
        <taxon>Scylla</taxon>
    </lineage>
</organism>
<proteinExistence type="predicted"/>
<name>A0AAW0SXT6_SCYPA</name>
<comment type="caution">
    <text evidence="2">The sequence shown here is derived from an EMBL/GenBank/DDBJ whole genome shotgun (WGS) entry which is preliminary data.</text>
</comment>
<feature type="compositionally biased region" description="Polar residues" evidence="1">
    <location>
        <begin position="731"/>
        <end position="756"/>
    </location>
</feature>
<gene>
    <name evidence="2" type="ORF">O3P69_019651</name>
</gene>
<dbReference type="AlphaFoldDB" id="A0AAW0SXT6"/>
<keyword evidence="3" id="KW-1185">Reference proteome</keyword>
<reference evidence="2 3" key="1">
    <citation type="submission" date="2023-03" db="EMBL/GenBank/DDBJ databases">
        <title>High-quality genome of Scylla paramamosain provides insights in environmental adaptation.</title>
        <authorList>
            <person name="Zhang L."/>
        </authorList>
    </citation>
    <scope>NUCLEOTIDE SEQUENCE [LARGE SCALE GENOMIC DNA]</scope>
    <source>
        <strain evidence="2">LZ_2023a</strain>
        <tissue evidence="2">Muscle</tissue>
    </source>
</reference>
<evidence type="ECO:0000313" key="2">
    <source>
        <dbReference type="EMBL" id="KAK8379799.1"/>
    </source>
</evidence>
<evidence type="ECO:0000256" key="1">
    <source>
        <dbReference type="SAM" id="MobiDB-lite"/>
    </source>
</evidence>
<protein>
    <submittedName>
        <fullName evidence="2">Uncharacterized protein</fullName>
    </submittedName>
</protein>
<feature type="region of interest" description="Disordered" evidence="1">
    <location>
        <begin position="731"/>
        <end position="788"/>
    </location>
</feature>
<dbReference type="EMBL" id="JARAKH010000043">
    <property type="protein sequence ID" value="KAK8379799.1"/>
    <property type="molecule type" value="Genomic_DNA"/>
</dbReference>
<evidence type="ECO:0000313" key="3">
    <source>
        <dbReference type="Proteomes" id="UP001487740"/>
    </source>
</evidence>
<dbReference type="Proteomes" id="UP001487740">
    <property type="component" value="Unassembled WGS sequence"/>
</dbReference>
<accession>A0AAW0SXT6</accession>
<sequence length="852" mass="93254">MAAAAAAWEVDYSHLKLVCILMDAGGAVLSYALKCGTNKTASVTLLDHLKNSPVTSTANYHKLNVFENNPNCITENTTQASLYSRIHEWCTEELRDRISVHPTWGKKRPHTLRARIKRVVKEMYQVALQGLLLDRQSLSEEDTEWLTDCCEREDLPAQEVLEAFFTLQSSITNRIRQENYVMHHKGMLEYFAARHIMQCLQGGSHPGPGAISSLLQGAAQPQTQPLGLHYGFHPEPGAIRSLPQGAAQPQTQPLGLHYGFHPEPGAIRSLPRGAARPQTQPLDLQGLRNLFWHVAGMLATEEAPNCTESIKEVIELLGKTGAAWDEWLSLVEDTDYNESFLQGIAHHVTENPSHGTVRISDNSLASAAALLPRTPTTTVLVTMQNEKVNVENVRALVDHHCSELHLQHHYKHPANTCVSDTVLRAIHRSHLKVFTGHLSANCVVVLPECLEELCLAVSSDEHTASLTAVLTQAISSLPNLRRLVIHVPVAMVTPAAVLSPLPDIRDVSLALSGVDKSLMEEACHVAAALQPRTGYDVTAFPWGSMEAAEWRRLLHLLAAAPARGRWGGVWIPEETITEEEETELMDLADTLLGCGLFRHPSEECFLSYSPDDHHHISLLHHHSHHSLLCHHHSHHNTATSTTACYTTITATTTQSLHHSLPKVVETKRHPLRVVPPVLCCIKCCTPAGGVVGVLHTGVVKGPSTSDKAAPQQSCTTKRVAGCRLCRQGSNMGNTSGRKTSGTDSGQLDDSANSRSHGAQRRGWPGKTRPIAGQENGLSRGDAHKRPVGKCRLVPAGVTLKRTLRRTSHARQCESLQTDIQQVSSVTISWNPLLAVCTASTLRISELSLHPAP</sequence>